<accession>A0ABD0LPK1</accession>
<protein>
    <submittedName>
        <fullName evidence="2">Uncharacterized protein</fullName>
    </submittedName>
</protein>
<evidence type="ECO:0000256" key="1">
    <source>
        <dbReference type="SAM" id="Phobius"/>
    </source>
</evidence>
<dbReference type="Proteomes" id="UP001519460">
    <property type="component" value="Unassembled WGS sequence"/>
</dbReference>
<evidence type="ECO:0000313" key="2">
    <source>
        <dbReference type="EMBL" id="KAK7500997.1"/>
    </source>
</evidence>
<organism evidence="2 3">
    <name type="scientific">Batillaria attramentaria</name>
    <dbReference type="NCBI Taxonomy" id="370345"/>
    <lineage>
        <taxon>Eukaryota</taxon>
        <taxon>Metazoa</taxon>
        <taxon>Spiralia</taxon>
        <taxon>Lophotrochozoa</taxon>
        <taxon>Mollusca</taxon>
        <taxon>Gastropoda</taxon>
        <taxon>Caenogastropoda</taxon>
        <taxon>Sorbeoconcha</taxon>
        <taxon>Cerithioidea</taxon>
        <taxon>Batillariidae</taxon>
        <taxon>Batillaria</taxon>
    </lineage>
</organism>
<feature type="transmembrane region" description="Helical" evidence="1">
    <location>
        <begin position="12"/>
        <end position="33"/>
    </location>
</feature>
<keyword evidence="3" id="KW-1185">Reference proteome</keyword>
<gene>
    <name evidence="2" type="ORF">BaRGS_00007877</name>
</gene>
<comment type="caution">
    <text evidence="2">The sequence shown here is derived from an EMBL/GenBank/DDBJ whole genome shotgun (WGS) entry which is preliminary data.</text>
</comment>
<keyword evidence="1" id="KW-0812">Transmembrane</keyword>
<reference evidence="2 3" key="1">
    <citation type="journal article" date="2023" name="Sci. Data">
        <title>Genome assembly of the Korean intertidal mud-creeper Batillaria attramentaria.</title>
        <authorList>
            <person name="Patra A.K."/>
            <person name="Ho P.T."/>
            <person name="Jun S."/>
            <person name="Lee S.J."/>
            <person name="Kim Y."/>
            <person name="Won Y.J."/>
        </authorList>
    </citation>
    <scope>NUCLEOTIDE SEQUENCE [LARGE SCALE GENOMIC DNA]</scope>
    <source>
        <strain evidence="2">Wonlab-2016</strain>
    </source>
</reference>
<sequence>MRYTEEERHFHTFNLFAMSAPFTVWPAGGLLAVCVESSIGLSQFGMRRYAASISSAQMWQRWENVNLVEPQKHENKRKVSY</sequence>
<name>A0ABD0LPK1_9CAEN</name>
<evidence type="ECO:0000313" key="3">
    <source>
        <dbReference type="Proteomes" id="UP001519460"/>
    </source>
</evidence>
<dbReference type="EMBL" id="JACVVK020000034">
    <property type="protein sequence ID" value="KAK7500997.1"/>
    <property type="molecule type" value="Genomic_DNA"/>
</dbReference>
<keyword evidence="1" id="KW-1133">Transmembrane helix</keyword>
<dbReference type="AlphaFoldDB" id="A0ABD0LPK1"/>
<proteinExistence type="predicted"/>
<keyword evidence="1" id="KW-0472">Membrane</keyword>